<gene>
    <name evidence="3" type="ORF">SAMN04489750_2150</name>
</gene>
<name>A0A2Y8ZR07_9MICO</name>
<dbReference type="RefSeq" id="WP_109685683.1">
    <property type="nucleotide sequence ID" value="NZ_QGDN01000001.1"/>
</dbReference>
<accession>A0A2Y8ZR07</accession>
<feature type="signal peptide" evidence="1">
    <location>
        <begin position="1"/>
        <end position="22"/>
    </location>
</feature>
<dbReference type="SUPFAM" id="SSF82171">
    <property type="entry name" value="DPP6 N-terminal domain-like"/>
    <property type="match status" value="1"/>
</dbReference>
<dbReference type="AlphaFoldDB" id="A0A2Y8ZR07"/>
<keyword evidence="1" id="KW-0732">Signal</keyword>
<dbReference type="Proteomes" id="UP000250028">
    <property type="component" value="Unassembled WGS sequence"/>
</dbReference>
<evidence type="ECO:0000256" key="1">
    <source>
        <dbReference type="SAM" id="SignalP"/>
    </source>
</evidence>
<dbReference type="Pfam" id="PF10647">
    <property type="entry name" value="Gmad1"/>
    <property type="match status" value="1"/>
</dbReference>
<evidence type="ECO:0000313" key="3">
    <source>
        <dbReference type="EMBL" id="SSA34820.1"/>
    </source>
</evidence>
<feature type="chain" id="PRO_5038917289" evidence="1">
    <location>
        <begin position="23"/>
        <end position="598"/>
    </location>
</feature>
<dbReference type="PROSITE" id="PS51257">
    <property type="entry name" value="PROKAR_LIPOPROTEIN"/>
    <property type="match status" value="1"/>
</dbReference>
<dbReference type="OrthoDB" id="3226781at2"/>
<dbReference type="SMART" id="SM00909">
    <property type="entry name" value="Germane"/>
    <property type="match status" value="1"/>
</dbReference>
<sequence>MTRRTRVLLAFLTMLVVGALSACSGLPASSPVQARASIAPEPGPVVNVKPPGPAPGASARDIVRGFLRANAYATDDYSVAREFLTGGASAVWDPKTELSINTGERDFVDSMTDPQTVSVTARQTALLDSDGRLRDTADPQTRTGSFTMRKIDGQWRISSLPKGFGAWVSEDDFDVSYTAQRVYYAVPATKTLVADVRWFPLGGLTTALARAVLRPPPAYLAPIVTAQMPQGTLLRVDAVPVDTSTGVATVDLTSAALGATPAQRTALWAQMLATLSLTRGVRSVVITVDGAARLETPDLPQDPTTPQDMGYTVVQVNRPNLIGRSGDQLRWFDPATSGTPASGADMVTLPTVPKTWTQVAASADGRQIAAVSADGTTMSRWVGARQFTRPVFGTELTRPSFASHGRTEIWVAGTPLTPSAGRAGSTVWFVSASDPPQSAAPQPVDVPWLGSATITAIAVAADGNRIAMVVRSASGATHVELSAIVRDPSGNPSALSTPLVVGDGLSDVRDVTWLDDSTVGVLARNDAGDGSVHAIQVPIGGLLADLGQDPKQPLAAIRGVGDGPSDVYLVTTGGRVLIHEGATWSPVNGLTGLVVPGT</sequence>
<reference evidence="4" key="1">
    <citation type="submission" date="2016-10" db="EMBL/GenBank/DDBJ databases">
        <authorList>
            <person name="Varghese N."/>
            <person name="Submissions S."/>
        </authorList>
    </citation>
    <scope>NUCLEOTIDE SEQUENCE [LARGE SCALE GENOMIC DNA]</scope>
    <source>
        <strain evidence="4">DSM 22951</strain>
    </source>
</reference>
<organism evidence="3 4">
    <name type="scientific">Branchiibius hedensis</name>
    <dbReference type="NCBI Taxonomy" id="672460"/>
    <lineage>
        <taxon>Bacteria</taxon>
        <taxon>Bacillati</taxon>
        <taxon>Actinomycetota</taxon>
        <taxon>Actinomycetes</taxon>
        <taxon>Micrococcales</taxon>
        <taxon>Dermacoccaceae</taxon>
        <taxon>Branchiibius</taxon>
    </lineage>
</organism>
<dbReference type="Pfam" id="PF25976">
    <property type="entry name" value="LpqB_N"/>
    <property type="match status" value="1"/>
</dbReference>
<protein>
    <submittedName>
        <fullName evidence="3">Sporulation and spore germination</fullName>
    </submittedName>
</protein>
<proteinExistence type="predicted"/>
<dbReference type="EMBL" id="UESZ01000001">
    <property type="protein sequence ID" value="SSA34820.1"/>
    <property type="molecule type" value="Genomic_DNA"/>
</dbReference>
<keyword evidence="4" id="KW-1185">Reference proteome</keyword>
<evidence type="ECO:0000259" key="2">
    <source>
        <dbReference type="SMART" id="SM00909"/>
    </source>
</evidence>
<dbReference type="InterPro" id="IPR018910">
    <property type="entry name" value="LpqB_C"/>
</dbReference>
<dbReference type="Pfam" id="PF10646">
    <property type="entry name" value="Germane"/>
    <property type="match status" value="1"/>
</dbReference>
<evidence type="ECO:0000313" key="4">
    <source>
        <dbReference type="Proteomes" id="UP000250028"/>
    </source>
</evidence>
<feature type="domain" description="GerMN" evidence="2">
    <location>
        <begin position="205"/>
        <end position="297"/>
    </location>
</feature>
<dbReference type="InterPro" id="IPR059026">
    <property type="entry name" value="LpqB_N"/>
</dbReference>
<dbReference type="InterPro" id="IPR019606">
    <property type="entry name" value="GerMN"/>
</dbReference>